<protein>
    <submittedName>
        <fullName evidence="2">DUF342 domain-containing protein</fullName>
    </submittedName>
</protein>
<evidence type="ECO:0000313" key="2">
    <source>
        <dbReference type="EMBL" id="MBB6676263.1"/>
    </source>
</evidence>
<sequence>MSDFISEQEVLKLMKKLDQDSQESESERMGSSSVRGINNGQVVDGYIRVEHGKIIVVNPLNGGKIPTIEAHSPVILFVDGQEIHKRIKVSSESVIEWKIEEKPLFEIEVSEDKLTAYLIVHRPQRYAWVLSDNTSTLDLTLTAKEDSAIILETLNLQDILAVVENMNIKMNLDVAVIQTEIIQPTYRPVTIARGKAPVQGQDARLDIFFSENIENIFTEVRGFVDFKNHLNIPSVKSGDVIAKKTPPVDGQAGYDVFGNILLPEPVHDIRIAGKESVEITPDDIVIARKEGRPRITGNKIKYFDINTAFIVPGNVDLQTGNIVFAGDVIVYGDVMDNMIIESLGNIYISGSVFNSTLTATGSIAVKGNVIGSNLYSGYFGMLFNRLYNGSKQLLGFLEKMAESVKLLMNEISKKKLQVKYGQVLLLVIESKYQQVWEVVKELLGVISSLQTYNKDAMQQLKDYLELFLLPTKIVEVMSAPRMEDFIRVLKEAYMRVVLSQESQVQININQAQNSTLKSNGDILIRREGVIQCDLYSAGNIVFFLDNSVCRGSKLEAGDTISAMYVGGFTGVGTSLKAINKVIVKKMFEGRVTVDRYSTDIFEPVEEMTFDRTSIKRLAQESG</sequence>
<dbReference type="InterPro" id="IPR046866">
    <property type="entry name" value="FapA_N"/>
</dbReference>
<gene>
    <name evidence="2" type="ORF">H4Q31_02870</name>
</gene>
<organism evidence="2 3">
    <name type="scientific">Cohnella lubricantis</name>
    <dbReference type="NCBI Taxonomy" id="2163172"/>
    <lineage>
        <taxon>Bacteria</taxon>
        <taxon>Bacillati</taxon>
        <taxon>Bacillota</taxon>
        <taxon>Bacilli</taxon>
        <taxon>Bacillales</taxon>
        <taxon>Paenibacillaceae</taxon>
        <taxon>Cohnella</taxon>
    </lineage>
</organism>
<reference evidence="2 3" key="1">
    <citation type="submission" date="2020-08" db="EMBL/GenBank/DDBJ databases">
        <title>Cohnella phylogeny.</title>
        <authorList>
            <person name="Dunlap C."/>
        </authorList>
    </citation>
    <scope>NUCLEOTIDE SEQUENCE [LARGE SCALE GENOMIC DNA]</scope>
    <source>
        <strain evidence="2 3">DSM 103658</strain>
    </source>
</reference>
<evidence type="ECO:0000313" key="3">
    <source>
        <dbReference type="Proteomes" id="UP000574133"/>
    </source>
</evidence>
<dbReference type="Pfam" id="PF03961">
    <property type="entry name" value="FapA"/>
    <property type="match status" value="1"/>
</dbReference>
<dbReference type="PANTHER" id="PTHR38032">
    <property type="entry name" value="POLYMERASE-RELATED"/>
    <property type="match status" value="1"/>
</dbReference>
<dbReference type="InterPro" id="IPR005646">
    <property type="entry name" value="FapA"/>
</dbReference>
<feature type="domain" description="Flagellar Assembly Protein A N-terminal region" evidence="1">
    <location>
        <begin position="105"/>
        <end position="297"/>
    </location>
</feature>
<dbReference type="Pfam" id="PF20250">
    <property type="entry name" value="FapA_N"/>
    <property type="match status" value="1"/>
</dbReference>
<evidence type="ECO:0000259" key="1">
    <source>
        <dbReference type="Pfam" id="PF20250"/>
    </source>
</evidence>
<keyword evidence="3" id="KW-1185">Reference proteome</keyword>
<accession>A0A841T3V4</accession>
<proteinExistence type="predicted"/>
<dbReference type="AlphaFoldDB" id="A0A841T3V4"/>
<comment type="caution">
    <text evidence="2">The sequence shown here is derived from an EMBL/GenBank/DDBJ whole genome shotgun (WGS) entry which is preliminary data.</text>
</comment>
<dbReference type="RefSeq" id="WP_185177556.1">
    <property type="nucleotide sequence ID" value="NZ_CBCSEP010000002.1"/>
</dbReference>
<dbReference type="InterPro" id="IPR046865">
    <property type="entry name" value="FapA_b_solenoid"/>
</dbReference>
<dbReference type="Proteomes" id="UP000574133">
    <property type="component" value="Unassembled WGS sequence"/>
</dbReference>
<dbReference type="PANTHER" id="PTHR38032:SF1">
    <property type="entry name" value="RNA-BINDING PROTEIN KHPB N-TERMINAL DOMAIN-CONTAINING PROTEIN"/>
    <property type="match status" value="1"/>
</dbReference>
<name>A0A841T3V4_9BACL</name>
<dbReference type="EMBL" id="JACJVN010000013">
    <property type="protein sequence ID" value="MBB6676263.1"/>
    <property type="molecule type" value="Genomic_DNA"/>
</dbReference>